<evidence type="ECO:0000313" key="3">
    <source>
        <dbReference type="Proteomes" id="UP000612808"/>
    </source>
</evidence>
<dbReference type="Proteomes" id="UP000612808">
    <property type="component" value="Unassembled WGS sequence"/>
</dbReference>
<dbReference type="EMBL" id="BOMB01000019">
    <property type="protein sequence ID" value="GID12369.1"/>
    <property type="molecule type" value="Genomic_DNA"/>
</dbReference>
<reference evidence="2" key="1">
    <citation type="submission" date="2021-01" db="EMBL/GenBank/DDBJ databases">
        <title>Whole genome shotgun sequence of Actinocatenispora rupis NBRC 107355.</title>
        <authorList>
            <person name="Komaki H."/>
            <person name="Tamura T."/>
        </authorList>
    </citation>
    <scope>NUCLEOTIDE SEQUENCE</scope>
    <source>
        <strain evidence="2">NBRC 107355</strain>
    </source>
</reference>
<protein>
    <submittedName>
        <fullName evidence="2">Uncharacterized protein</fullName>
    </submittedName>
</protein>
<evidence type="ECO:0000256" key="1">
    <source>
        <dbReference type="SAM" id="Coils"/>
    </source>
</evidence>
<dbReference type="AlphaFoldDB" id="A0A8J3J950"/>
<sequence>MASIAEVKAQIEQAKQSSQQAMRAVQMLNNQLDQAIQQITAASQGTQHPKVQQSLVALQQAKQKASEVQASIAGGVRSATEYAAQL</sequence>
<organism evidence="2 3">
    <name type="scientific">Actinocatenispora rupis</name>
    <dbReference type="NCBI Taxonomy" id="519421"/>
    <lineage>
        <taxon>Bacteria</taxon>
        <taxon>Bacillati</taxon>
        <taxon>Actinomycetota</taxon>
        <taxon>Actinomycetes</taxon>
        <taxon>Micromonosporales</taxon>
        <taxon>Micromonosporaceae</taxon>
        <taxon>Actinocatenispora</taxon>
    </lineage>
</organism>
<accession>A0A8J3J950</accession>
<comment type="caution">
    <text evidence="2">The sequence shown here is derived from an EMBL/GenBank/DDBJ whole genome shotgun (WGS) entry which is preliminary data.</text>
</comment>
<dbReference type="RefSeq" id="WP_203658357.1">
    <property type="nucleotide sequence ID" value="NZ_BAAAZM010000013.1"/>
</dbReference>
<gene>
    <name evidence="2" type="ORF">Aru02nite_32580</name>
</gene>
<feature type="coiled-coil region" evidence="1">
    <location>
        <begin position="4"/>
        <end position="45"/>
    </location>
</feature>
<proteinExistence type="predicted"/>
<keyword evidence="1" id="KW-0175">Coiled coil</keyword>
<evidence type="ECO:0000313" key="2">
    <source>
        <dbReference type="EMBL" id="GID12369.1"/>
    </source>
</evidence>
<keyword evidence="3" id="KW-1185">Reference proteome</keyword>
<name>A0A8J3J950_9ACTN</name>